<dbReference type="InterPro" id="IPR036390">
    <property type="entry name" value="WH_DNA-bd_sf"/>
</dbReference>
<gene>
    <name evidence="2" type="ORF">LX16_0734</name>
</gene>
<proteinExistence type="predicted"/>
<keyword evidence="3" id="KW-1185">Reference proteome</keyword>
<dbReference type="InterPro" id="IPR001845">
    <property type="entry name" value="HTH_ArsR_DNA-bd_dom"/>
</dbReference>
<dbReference type="CDD" id="cd00090">
    <property type="entry name" value="HTH_ARSR"/>
    <property type="match status" value="1"/>
</dbReference>
<reference evidence="2 3" key="1">
    <citation type="journal article" date="2013" name="Stand. Genomic Sci.">
        <title>Genomic Encyclopedia of Type Strains, Phase I: The one thousand microbial genomes (KMG-I) project.</title>
        <authorList>
            <person name="Kyrpides N.C."/>
            <person name="Woyke T."/>
            <person name="Eisen J.A."/>
            <person name="Garrity G."/>
            <person name="Lilburn T.G."/>
            <person name="Beck B.J."/>
            <person name="Whitman W.B."/>
            <person name="Hugenholtz P."/>
            <person name="Klenk H.P."/>
        </authorList>
    </citation>
    <scope>NUCLEOTIDE SEQUENCE [LARGE SCALE GENOMIC DNA]</scope>
    <source>
        <strain evidence="2 3">DSM 45044</strain>
    </source>
</reference>
<dbReference type="OrthoDB" id="7945987at2"/>
<dbReference type="Proteomes" id="UP000321617">
    <property type="component" value="Unassembled WGS sequence"/>
</dbReference>
<protein>
    <submittedName>
        <fullName evidence="2">Helix-turn-helix protein</fullName>
    </submittedName>
</protein>
<accession>A0A562VB52</accession>
<sequence length="189" mass="21878">MKSVRRVADPQTLKALAHPLRVRLLGSLRTDGPQTASELGRRFDESSGSTSYHLRVLAAHDFIEEDPEQPNARDRRWRARHDYTAWRNRDFDDDPVGSEAARFMRRRQLDNVVAATERFESERAEWGPDWDDASGHSDYAVRLRPEAAAELRRRFKELVDSYADDTATSEDAEIVRIYLAAFPVRDTRY</sequence>
<dbReference type="SUPFAM" id="SSF46785">
    <property type="entry name" value="Winged helix' DNA-binding domain"/>
    <property type="match status" value="1"/>
</dbReference>
<dbReference type="Gene3D" id="1.10.10.10">
    <property type="entry name" value="Winged helix-like DNA-binding domain superfamily/Winged helix DNA-binding domain"/>
    <property type="match status" value="1"/>
</dbReference>
<dbReference type="Pfam" id="PF12840">
    <property type="entry name" value="HTH_20"/>
    <property type="match status" value="1"/>
</dbReference>
<evidence type="ECO:0000313" key="3">
    <source>
        <dbReference type="Proteomes" id="UP000321617"/>
    </source>
</evidence>
<evidence type="ECO:0000313" key="2">
    <source>
        <dbReference type="EMBL" id="TWJ15037.1"/>
    </source>
</evidence>
<name>A0A562VB52_9ACTN</name>
<dbReference type="RefSeq" id="WP_158645464.1">
    <property type="nucleotide sequence ID" value="NZ_BAABIJ010000001.1"/>
</dbReference>
<feature type="domain" description="HTH arsR-type" evidence="1">
    <location>
        <begin position="11"/>
        <end position="160"/>
    </location>
</feature>
<organism evidence="2 3">
    <name type="scientific">Stackebrandtia albiflava</name>
    <dbReference type="NCBI Taxonomy" id="406432"/>
    <lineage>
        <taxon>Bacteria</taxon>
        <taxon>Bacillati</taxon>
        <taxon>Actinomycetota</taxon>
        <taxon>Actinomycetes</taxon>
        <taxon>Glycomycetales</taxon>
        <taxon>Glycomycetaceae</taxon>
        <taxon>Stackebrandtia</taxon>
    </lineage>
</organism>
<dbReference type="EMBL" id="VLLL01000005">
    <property type="protein sequence ID" value="TWJ15037.1"/>
    <property type="molecule type" value="Genomic_DNA"/>
</dbReference>
<evidence type="ECO:0000259" key="1">
    <source>
        <dbReference type="SMART" id="SM00418"/>
    </source>
</evidence>
<dbReference type="InterPro" id="IPR036388">
    <property type="entry name" value="WH-like_DNA-bd_sf"/>
</dbReference>
<comment type="caution">
    <text evidence="2">The sequence shown here is derived from an EMBL/GenBank/DDBJ whole genome shotgun (WGS) entry which is preliminary data.</text>
</comment>
<dbReference type="GO" id="GO:0003700">
    <property type="term" value="F:DNA-binding transcription factor activity"/>
    <property type="evidence" value="ECO:0007669"/>
    <property type="project" value="InterPro"/>
</dbReference>
<dbReference type="SMART" id="SM00418">
    <property type="entry name" value="HTH_ARSR"/>
    <property type="match status" value="1"/>
</dbReference>
<dbReference type="AlphaFoldDB" id="A0A562VB52"/>
<dbReference type="InterPro" id="IPR011991">
    <property type="entry name" value="ArsR-like_HTH"/>
</dbReference>